<protein>
    <submittedName>
        <fullName evidence="1">Uncharacterized protein</fullName>
    </submittedName>
</protein>
<dbReference type="EMBL" id="ADWQ01000019">
    <property type="protein sequence ID" value="EFU34202.1"/>
    <property type="molecule type" value="Genomic_DNA"/>
</dbReference>
<dbReference type="AlphaFoldDB" id="A0AAN3M7R9"/>
<gene>
    <name evidence="1" type="ORF">HMPREF9350_03885</name>
</gene>
<name>A0AAN3M7R9_ECOLX</name>
<evidence type="ECO:0000313" key="1">
    <source>
        <dbReference type="EMBL" id="EFU34202.1"/>
    </source>
</evidence>
<evidence type="ECO:0000313" key="2">
    <source>
        <dbReference type="Proteomes" id="UP000005056"/>
    </source>
</evidence>
<proteinExistence type="predicted"/>
<reference evidence="1 2" key="1">
    <citation type="submission" date="2010-09" db="EMBL/GenBank/DDBJ databases">
        <authorList>
            <person name="Weinstock G."/>
            <person name="Sodergren E."/>
            <person name="Clifton S."/>
            <person name="Fulton L."/>
            <person name="Fulton B."/>
            <person name="Courtney L."/>
            <person name="Fronick C."/>
            <person name="Harrison M."/>
            <person name="Strong C."/>
            <person name="Farmer C."/>
            <person name="Delahaunty K."/>
            <person name="Markovic C."/>
            <person name="Hall O."/>
            <person name="Minx P."/>
            <person name="Tomlinson C."/>
            <person name="Mitreva M."/>
            <person name="Hou S."/>
            <person name="Chen J."/>
            <person name="Wollam A."/>
            <person name="Pepin K.H."/>
            <person name="Johnson M."/>
            <person name="Bhonagiri V."/>
            <person name="Zhang X."/>
            <person name="Suruliraj S."/>
            <person name="Warren W."/>
            <person name="Chinwalla A."/>
            <person name="Mardis E.R."/>
            <person name="Wilson R.K."/>
        </authorList>
    </citation>
    <scope>NUCLEOTIDE SEQUENCE [LARGE SCALE GENOMIC DNA]</scope>
    <source>
        <strain evidence="1 2">MS 85-1</strain>
    </source>
</reference>
<sequence length="54" mass="6217">MKLYYPAQQRRRFKPGPSGVIVAASLNTDSAQNPERTLVREEFEHCPGSKWQIK</sequence>
<organism evidence="1 2">
    <name type="scientific">Escherichia coli MS 85-1</name>
    <dbReference type="NCBI Taxonomy" id="679202"/>
    <lineage>
        <taxon>Bacteria</taxon>
        <taxon>Pseudomonadati</taxon>
        <taxon>Pseudomonadota</taxon>
        <taxon>Gammaproteobacteria</taxon>
        <taxon>Enterobacterales</taxon>
        <taxon>Enterobacteriaceae</taxon>
        <taxon>Escherichia</taxon>
    </lineage>
</organism>
<comment type="caution">
    <text evidence="1">The sequence shown here is derived from an EMBL/GenBank/DDBJ whole genome shotgun (WGS) entry which is preliminary data.</text>
</comment>
<dbReference type="Proteomes" id="UP000005056">
    <property type="component" value="Unassembled WGS sequence"/>
</dbReference>
<accession>A0AAN3M7R9</accession>